<evidence type="ECO:0000256" key="1">
    <source>
        <dbReference type="ARBA" id="ARBA00022737"/>
    </source>
</evidence>
<name>A0ABS6PS10_9PSED</name>
<keyword evidence="3" id="KW-0472">Membrane</keyword>
<feature type="transmembrane region" description="Helical" evidence="3">
    <location>
        <begin position="313"/>
        <end position="336"/>
    </location>
</feature>
<protein>
    <submittedName>
        <fullName evidence="7">RHS domain-containing protein</fullName>
    </submittedName>
</protein>
<dbReference type="Pfam" id="PF25023">
    <property type="entry name" value="TEN_YD-shell"/>
    <property type="match status" value="3"/>
</dbReference>
<accession>A0ABS6PS10</accession>
<evidence type="ECO:0000256" key="3">
    <source>
        <dbReference type="SAM" id="Phobius"/>
    </source>
</evidence>
<comment type="caution">
    <text evidence="7">The sequence shown here is derived from an EMBL/GenBank/DDBJ whole genome shotgun (WGS) entry which is preliminary data.</text>
</comment>
<feature type="domain" description="Bacterial CdiA-CT RNAse A" evidence="4">
    <location>
        <begin position="1442"/>
        <end position="1551"/>
    </location>
</feature>
<dbReference type="Pfam" id="PF18431">
    <property type="entry name" value="RNAse_A_bac"/>
    <property type="match status" value="1"/>
</dbReference>
<feature type="domain" description="Teneurin-like YD-shell" evidence="6">
    <location>
        <begin position="1089"/>
        <end position="1397"/>
    </location>
</feature>
<dbReference type="InterPro" id="IPR056823">
    <property type="entry name" value="TEN-like_YD-shell"/>
</dbReference>
<dbReference type="InterPro" id="IPR006530">
    <property type="entry name" value="YD"/>
</dbReference>
<dbReference type="InterPro" id="IPR022385">
    <property type="entry name" value="Rhs_assc_core"/>
</dbReference>
<dbReference type="InterPro" id="IPR050708">
    <property type="entry name" value="T6SS_VgrG/RHS"/>
</dbReference>
<dbReference type="NCBIfam" id="TIGR01643">
    <property type="entry name" value="YD_repeat_2x"/>
    <property type="match status" value="7"/>
</dbReference>
<dbReference type="EMBL" id="JAHSTV010000003">
    <property type="protein sequence ID" value="MBV4463260.1"/>
    <property type="molecule type" value="Genomic_DNA"/>
</dbReference>
<evidence type="ECO:0000259" key="6">
    <source>
        <dbReference type="Pfam" id="PF25023"/>
    </source>
</evidence>
<dbReference type="NCBIfam" id="TIGR03696">
    <property type="entry name" value="Rhs_assc_core"/>
    <property type="match status" value="1"/>
</dbReference>
<dbReference type="CDD" id="cd20684">
    <property type="entry name" value="CdiA-CT_Yk_RNaseA-like"/>
    <property type="match status" value="1"/>
</dbReference>
<evidence type="ECO:0000259" key="4">
    <source>
        <dbReference type="Pfam" id="PF18431"/>
    </source>
</evidence>
<feature type="domain" description="Teneurin-like YD-shell" evidence="6">
    <location>
        <begin position="864"/>
        <end position="1006"/>
    </location>
</feature>
<keyword evidence="3" id="KW-1133">Transmembrane helix</keyword>
<keyword evidence="8" id="KW-1185">Reference proteome</keyword>
<sequence>MDQIVRIEQELEGFKDTLSLYRQQLGSFLSRNADRVSRATDMPSLMGMERKIKLGNTSKSVSSRDDDFFSSVAQCPDSGTLEIESKFESVYDIPLGNIQIDVIAMDGGKSTSVTLDENGKGQFEGLPGKFYRVHVQSELTPTQINDLFSSYDGLTTELEGWLRKEWEGFKPQWSQSTFVAAGNGMLAGSWAAVMGVWDGLSLVFDILKNPAAHLEQLGSSAQQLIDLAKQSPATMEKAMLLASDEAALCLLFRAASLWLSALPPSEMAGNSAEVASHVIVSVLIDILIALALAWTGVGIPVAKAYLTFRGIKYGALLAGLAMRFVDATFSILTTFMKYVDQYKAVAARGVAAGLKKGRMQLRWDAKRNTTLKQNEHHDDSPDQAKNPNGDSATCAPSTCKNGCPVSMVTGEELLTLTDGSLDGILPFDFTRLYRTSAAEIDCGLGFGWSHSLAHRLEIEGDQVIWIDHENRRTTFPLPNYERPAIHNSLSRAAIYLGADPEELILAQAGDDTRFYHFHNGRLTAISDAYDNRLRITRDRQERIQRMDNGAGRALLLRYDRAHLIAVDYQVFVPAQALDEAWHTEQALVSYRYDECAQLIEASNAAGESERYDYDDQHVILQRQLAGGASFFWEWERPGKAARCIRHWASFSQMDTRYVWDDQGSVTVQNIDGSEEVYVHDDRARLVRKVELDGGEHLKAYDDQGRLIAEQDPLGAVTEYRYDDVGRLVALIPPEAEPTAYEYRNGFLHARYRGKAVWKYQRNAQGDVTEATDPDGQVTHYHYDAQGCLLSIRYPDTSRHVFVWNALGQLLEETLPDGGQRRFSYDALGRQITRQDEHGAVTQYQWDAIDRLIQTTLPTGATRAFSYNAYGKITAERDELGRVTRYEYADDLHLVSRRINHDGTQLKYHYDNAQLLLTEIENESGEKYQLDYTPGGLIRQEIGFDGQRTAYAYDLNGHLLEKTEFGADGSQLITAYERDSAGRLLVKTLPDGLKVEYRYDSLGRLIGVDDGHDHPLEFEYDQQDRLITEHQGWGTLCYGYDACGQLNRLRLPDGSKLDYHHAKGGALTAIDLNGARLTGHQFTFGREQQRQQGQLLSDYAYDDQGRLKAHAISQQQQPIYRRDYAYSANGNLDHIADTRHGQRNYIYDPLNRLTRVRHTRDTPAESFAHDPAGNLLMQDRPGLATVKGNRLLMQGDRRYDYDAFGNLIRERRGTAQKIVTEYRYDCQHRLVGITTPDGRCSSYRYDAFGRRISKTVDGKTTEFFWQGDNLVAESSREHYRSYVYEPGSFRPLAMLDGKGPRKACPFYYQLDHLGTPQEMTDYGGEIVWSAKYNAYGKVTHLAFGGGEQLDQPLRFQGQYFDVESGLHYNRHRYYNPDIGRYLTPDPIKLAGGLNQYQYTPNPTGWVDPLGLACNPCPGDRDVAGPYSEIVPGGGLGAHEARGGHLIDKHIGRSEAQLAQRLEDEPWLGRASTFYDRATAEKAMSSVITTNKAVIARFLQGRDTQIIISDSVPYPVGVVLRRRASTVMPVSGVYLLLRKDQRMPDGYRIHTGYAE</sequence>
<feature type="domain" description="DUF6531" evidence="5">
    <location>
        <begin position="402"/>
        <end position="475"/>
    </location>
</feature>
<organism evidence="7 8">
    <name type="scientific">Pseudomonas farris</name>
    <dbReference type="NCBI Taxonomy" id="2841207"/>
    <lineage>
        <taxon>Bacteria</taxon>
        <taxon>Pseudomonadati</taxon>
        <taxon>Pseudomonadota</taxon>
        <taxon>Gammaproteobacteria</taxon>
        <taxon>Pseudomonadales</taxon>
        <taxon>Pseudomonadaceae</taxon>
        <taxon>Pseudomonas</taxon>
    </lineage>
</organism>
<feature type="region of interest" description="Disordered" evidence="2">
    <location>
        <begin position="371"/>
        <end position="392"/>
    </location>
</feature>
<feature type="compositionally biased region" description="Basic and acidic residues" evidence="2">
    <location>
        <begin position="371"/>
        <end position="382"/>
    </location>
</feature>
<dbReference type="InterPro" id="IPR041436">
    <property type="entry name" value="RNAse_A_bac"/>
</dbReference>
<feature type="transmembrane region" description="Helical" evidence="3">
    <location>
        <begin position="279"/>
        <end position="301"/>
    </location>
</feature>
<feature type="domain" description="Teneurin-like YD-shell" evidence="6">
    <location>
        <begin position="717"/>
        <end position="850"/>
    </location>
</feature>
<dbReference type="RefSeq" id="WP_217855474.1">
    <property type="nucleotide sequence ID" value="NZ_JAHSTV010000003.1"/>
</dbReference>
<dbReference type="Proteomes" id="UP000886900">
    <property type="component" value="Unassembled WGS sequence"/>
</dbReference>
<feature type="compositionally biased region" description="Polar residues" evidence="2">
    <location>
        <begin position="383"/>
        <end position="392"/>
    </location>
</feature>
<dbReference type="InterPro" id="IPR045351">
    <property type="entry name" value="DUF6531"/>
</dbReference>
<evidence type="ECO:0000256" key="2">
    <source>
        <dbReference type="SAM" id="MobiDB-lite"/>
    </source>
</evidence>
<dbReference type="PANTHER" id="PTHR32305">
    <property type="match status" value="1"/>
</dbReference>
<proteinExistence type="predicted"/>
<evidence type="ECO:0000313" key="8">
    <source>
        <dbReference type="Proteomes" id="UP000886900"/>
    </source>
</evidence>
<reference evidence="7" key="1">
    <citation type="submission" date="2021-06" db="EMBL/GenBank/DDBJ databases">
        <title>Updating the genus Pseudomonas: Description of 43 new species and partition of the Pseudomonas putida group.</title>
        <authorList>
            <person name="Girard L."/>
            <person name="Lood C."/>
            <person name="Vandamme P."/>
            <person name="Rokni-Zadeh H."/>
            <person name="Van Noort V."/>
            <person name="Hofte M."/>
            <person name="Lavigne R."/>
            <person name="De Mot R."/>
        </authorList>
    </citation>
    <scope>NUCLEOTIDE SEQUENCE</scope>
    <source>
        <strain evidence="7">SWRI79</strain>
    </source>
</reference>
<evidence type="ECO:0000259" key="5">
    <source>
        <dbReference type="Pfam" id="PF20148"/>
    </source>
</evidence>
<gene>
    <name evidence="7" type="ORF">KVG95_07920</name>
</gene>
<keyword evidence="1" id="KW-0677">Repeat</keyword>
<keyword evidence="3" id="KW-0812">Transmembrane</keyword>
<dbReference type="PANTHER" id="PTHR32305:SF15">
    <property type="entry name" value="PROTEIN RHSA-RELATED"/>
    <property type="match status" value="1"/>
</dbReference>
<dbReference type="Pfam" id="PF20148">
    <property type="entry name" value="DUF6531"/>
    <property type="match status" value="1"/>
</dbReference>
<evidence type="ECO:0000313" key="7">
    <source>
        <dbReference type="EMBL" id="MBV4463260.1"/>
    </source>
</evidence>